<evidence type="ECO:0000259" key="3">
    <source>
        <dbReference type="Pfam" id="PF04355"/>
    </source>
</evidence>
<evidence type="ECO:0000256" key="1">
    <source>
        <dbReference type="ARBA" id="ARBA00022729"/>
    </source>
</evidence>
<dbReference type="Pfam" id="PF04355">
    <property type="entry name" value="BamE"/>
    <property type="match status" value="1"/>
</dbReference>
<reference evidence="4 5" key="1">
    <citation type="submission" date="2016-11" db="EMBL/GenBank/DDBJ databases">
        <title>Genome sequence and comparative genomic analysis of clinical strain Elizabethkingia meningoseptica 61421 PRCM.</title>
        <authorList>
            <person name="Wang M."/>
            <person name="Hu S."/>
            <person name="Cao L."/>
            <person name="Jiang T."/>
            <person name="Zhou Y."/>
            <person name="Ming D."/>
        </authorList>
    </citation>
    <scope>NUCLEOTIDE SEQUENCE [LARGE SCALE GENOMIC DNA]</scope>
    <source>
        <strain evidence="4 5">61421 PRCM</strain>
    </source>
</reference>
<evidence type="ECO:0000256" key="2">
    <source>
        <dbReference type="ARBA" id="ARBA00023136"/>
    </source>
</evidence>
<dbReference type="EMBL" id="MPOG01000019">
    <property type="protein sequence ID" value="OOH93256.1"/>
    <property type="molecule type" value="Genomic_DNA"/>
</dbReference>
<accession>A0A1V3TX21</accession>
<dbReference type="Proteomes" id="UP000188947">
    <property type="component" value="Unassembled WGS sequence"/>
</dbReference>
<keyword evidence="1" id="KW-0732">Signal</keyword>
<sequence>MKSKIYFLAASVFVFFFFISCSVQRVSKIVQHDIKSGMTKEQVVSLLGKPYKVAMASEKDVTYDQLYYKEDIWAGRTYVLTESILSFKNNVLVKIDQGQERMEGDTTIINK</sequence>
<name>A0A1V3TX21_ELIME</name>
<keyword evidence="2" id="KW-0472">Membrane</keyword>
<dbReference type="RefSeq" id="WP_069215232.1">
    <property type="nucleotide sequence ID" value="NZ_CP016378.1"/>
</dbReference>
<dbReference type="PROSITE" id="PS51257">
    <property type="entry name" value="PROKAR_LIPOPROTEIN"/>
    <property type="match status" value="1"/>
</dbReference>
<dbReference type="OrthoDB" id="2623622at2"/>
<dbReference type="InterPro" id="IPR037873">
    <property type="entry name" value="BamE-like"/>
</dbReference>
<evidence type="ECO:0000313" key="4">
    <source>
        <dbReference type="EMBL" id="OOH93256.1"/>
    </source>
</evidence>
<feature type="domain" description="Outer membrane protein assembly factor BamE" evidence="3">
    <location>
        <begin position="33"/>
        <end position="95"/>
    </location>
</feature>
<dbReference type="AlphaFoldDB" id="A0A1V3TX21"/>
<organism evidence="4 5">
    <name type="scientific">Elizabethkingia meningoseptica</name>
    <name type="common">Chryseobacterium meningosepticum</name>
    <dbReference type="NCBI Taxonomy" id="238"/>
    <lineage>
        <taxon>Bacteria</taxon>
        <taxon>Pseudomonadati</taxon>
        <taxon>Bacteroidota</taxon>
        <taxon>Flavobacteriia</taxon>
        <taxon>Flavobacteriales</taxon>
        <taxon>Weeksellaceae</taxon>
        <taxon>Elizabethkingia</taxon>
    </lineage>
</organism>
<gene>
    <name evidence="4" type="ORF">BMF97_17485</name>
</gene>
<protein>
    <recommendedName>
        <fullName evidence="3">Outer membrane protein assembly factor BamE domain-containing protein</fullName>
    </recommendedName>
</protein>
<dbReference type="GO" id="GO:0019867">
    <property type="term" value="C:outer membrane"/>
    <property type="evidence" value="ECO:0007669"/>
    <property type="project" value="InterPro"/>
</dbReference>
<evidence type="ECO:0000313" key="5">
    <source>
        <dbReference type="Proteomes" id="UP000188947"/>
    </source>
</evidence>
<keyword evidence="5" id="KW-1185">Reference proteome</keyword>
<proteinExistence type="predicted"/>
<comment type="caution">
    <text evidence="4">The sequence shown here is derived from an EMBL/GenBank/DDBJ whole genome shotgun (WGS) entry which is preliminary data.</text>
</comment>
<dbReference type="InterPro" id="IPR007450">
    <property type="entry name" value="BamE_dom"/>
</dbReference>
<dbReference type="Gene3D" id="3.30.1450.10">
    <property type="match status" value="1"/>
</dbReference>